<sequence length="87" mass="10425">MRTFVFSLALLFLTFMVTAQAYSECPYGKPRVHCYVNPCEDWREQWNCANIPNARCVPDYCGGCYRRWYAGWHDVTRDCRPGERRRY</sequence>
<organism evidence="2 3">
    <name type="scientific">Magallana gigas</name>
    <name type="common">Pacific oyster</name>
    <name type="synonym">Crassostrea gigas</name>
    <dbReference type="NCBI Taxonomy" id="29159"/>
    <lineage>
        <taxon>Eukaryota</taxon>
        <taxon>Metazoa</taxon>
        <taxon>Spiralia</taxon>
        <taxon>Lophotrochozoa</taxon>
        <taxon>Mollusca</taxon>
        <taxon>Bivalvia</taxon>
        <taxon>Autobranchia</taxon>
        <taxon>Pteriomorphia</taxon>
        <taxon>Ostreida</taxon>
        <taxon>Ostreoidea</taxon>
        <taxon>Ostreidae</taxon>
        <taxon>Magallana</taxon>
    </lineage>
</organism>
<evidence type="ECO:0000313" key="3">
    <source>
        <dbReference type="Proteomes" id="UP000005408"/>
    </source>
</evidence>
<evidence type="ECO:0000256" key="1">
    <source>
        <dbReference type="SAM" id="SignalP"/>
    </source>
</evidence>
<dbReference type="AlphaFoldDB" id="A0A8W8NI92"/>
<feature type="chain" id="PRO_5036484780" description="ShKT domain-containing protein" evidence="1">
    <location>
        <begin position="22"/>
        <end position="87"/>
    </location>
</feature>
<keyword evidence="3" id="KW-1185">Reference proteome</keyword>
<keyword evidence="1" id="KW-0732">Signal</keyword>
<reference evidence="2" key="1">
    <citation type="submission" date="2022-08" db="UniProtKB">
        <authorList>
            <consortium name="EnsemblMetazoa"/>
        </authorList>
    </citation>
    <scope>IDENTIFICATION</scope>
    <source>
        <strain evidence="2">05x7-T-G4-1.051#20</strain>
    </source>
</reference>
<evidence type="ECO:0008006" key="4">
    <source>
        <dbReference type="Google" id="ProtNLM"/>
    </source>
</evidence>
<feature type="signal peptide" evidence="1">
    <location>
        <begin position="1"/>
        <end position="21"/>
    </location>
</feature>
<proteinExistence type="predicted"/>
<name>A0A8W8NI92_MAGGI</name>
<dbReference type="EnsemblMetazoa" id="G7057.1">
    <property type="protein sequence ID" value="G7057.1:cds"/>
    <property type="gene ID" value="G7057"/>
</dbReference>
<evidence type="ECO:0000313" key="2">
    <source>
        <dbReference type="EnsemblMetazoa" id="G7057.1:cds"/>
    </source>
</evidence>
<accession>A0A8W8NI92</accession>
<dbReference type="Proteomes" id="UP000005408">
    <property type="component" value="Unassembled WGS sequence"/>
</dbReference>
<protein>
    <recommendedName>
        <fullName evidence="4">ShKT domain-containing protein</fullName>
    </recommendedName>
</protein>